<dbReference type="PANTHER" id="PTHR35565:SF3">
    <property type="entry name" value="TYPE VI SECRETION SYSTEM SHEATH PROTEIN TSSC1"/>
    <property type="match status" value="1"/>
</dbReference>
<evidence type="ECO:0000259" key="2">
    <source>
        <dbReference type="Pfam" id="PF18945"/>
    </source>
</evidence>
<dbReference type="EMBL" id="JAEKJZ010000006">
    <property type="protein sequence ID" value="MBN9673436.1"/>
    <property type="molecule type" value="Genomic_DNA"/>
</dbReference>
<gene>
    <name evidence="3" type="primary">tssC</name>
    <name evidence="3" type="ORF">JF539_23965</name>
</gene>
<accession>A0A939J2Q5</accession>
<dbReference type="InterPro" id="IPR044031">
    <property type="entry name" value="TssC1_N"/>
</dbReference>
<dbReference type="NCBIfam" id="TIGR03355">
    <property type="entry name" value="VI_chp_2"/>
    <property type="match status" value="1"/>
</dbReference>
<dbReference type="RefSeq" id="WP_207143256.1">
    <property type="nucleotide sequence ID" value="NZ_JAEKJZ010000006.1"/>
</dbReference>
<dbReference type="Pfam" id="PF18945">
    <property type="entry name" value="VipB_2"/>
    <property type="match status" value="1"/>
</dbReference>
<evidence type="ECO:0000313" key="4">
    <source>
        <dbReference type="Proteomes" id="UP000664096"/>
    </source>
</evidence>
<evidence type="ECO:0000313" key="3">
    <source>
        <dbReference type="EMBL" id="MBN9673436.1"/>
    </source>
</evidence>
<sequence>MEFVSQEGLDRILETASDQISVFATTRPELMKGTADEMLGALIGELDARLSAQVNEILHHPSFQSLESAWRGLDYLLSNVEWDAGLKLRVMNISRGDLRSALLHAPEETSTRSPLSEALFEGVYRSPDGVPYGLLVLDHSVGDCEEDANILSEFARICAKAQTPLLTGLSPGTCSSDGFAEARKAKGEPEPPVLGQPAWAELRRNEISRYIGLCLPRMLGRRPYSDKVSPTAGFAFEEEASVGSASDFLWINAAFAMAANIGRAVKTYGWGVRIRGFDSGGEVIGLPEVPMPSAGETAGVMPPVEIVIGERREAQLAEAGTMPLLYRKASAKPVFFSAQSLNMPCADDDLDPEAKTEGRVLSRLPYLLCATRYAHPVMRMAADWRAPRDEAFEAHVQAWLDSMVCSQPWAVEPARRASSPLQDATFTLSEGSSGRRAELVILPGYQLEGIGVPIRLQLTLPERTGAGSE</sequence>
<dbReference type="InterPro" id="IPR010269">
    <property type="entry name" value="T6SS_TssC-like"/>
</dbReference>
<dbReference type="PANTHER" id="PTHR35565">
    <property type="entry name" value="CYTOPLASMIC PROTEIN-RELATED"/>
    <property type="match status" value="1"/>
</dbReference>
<feature type="domain" description="TssC1 N-terminal" evidence="1">
    <location>
        <begin position="42"/>
        <end position="341"/>
    </location>
</feature>
<dbReference type="Proteomes" id="UP000664096">
    <property type="component" value="Unassembled WGS sequence"/>
</dbReference>
<organism evidence="3 4">
    <name type="scientific">Roseibium aggregatum</name>
    <dbReference type="NCBI Taxonomy" id="187304"/>
    <lineage>
        <taxon>Bacteria</taxon>
        <taxon>Pseudomonadati</taxon>
        <taxon>Pseudomonadota</taxon>
        <taxon>Alphaproteobacteria</taxon>
        <taxon>Hyphomicrobiales</taxon>
        <taxon>Stappiaceae</taxon>
        <taxon>Roseibium</taxon>
    </lineage>
</organism>
<protein>
    <submittedName>
        <fullName evidence="3">Type VI secretion system contractile sheath large subunit</fullName>
    </submittedName>
</protein>
<comment type="caution">
    <text evidence="3">The sequence shown here is derived from an EMBL/GenBank/DDBJ whole genome shotgun (WGS) entry which is preliminary data.</text>
</comment>
<dbReference type="AlphaFoldDB" id="A0A939J2Q5"/>
<dbReference type="Pfam" id="PF05943">
    <property type="entry name" value="VipB"/>
    <property type="match status" value="1"/>
</dbReference>
<name>A0A939J2Q5_9HYPH</name>
<proteinExistence type="predicted"/>
<feature type="domain" description="TssC1 C-terminal" evidence="2">
    <location>
        <begin position="354"/>
        <end position="457"/>
    </location>
</feature>
<reference evidence="3" key="1">
    <citation type="submission" date="2020-12" db="EMBL/GenBank/DDBJ databases">
        <title>Oil enriched cultivation method for isolating marine PHA-producing bacteria.</title>
        <authorList>
            <person name="Zheng W."/>
            <person name="Yu S."/>
            <person name="Huang Y."/>
        </authorList>
    </citation>
    <scope>NUCLEOTIDE SEQUENCE</scope>
    <source>
        <strain evidence="3">SY-2-12</strain>
    </source>
</reference>
<evidence type="ECO:0000259" key="1">
    <source>
        <dbReference type="Pfam" id="PF05943"/>
    </source>
</evidence>
<dbReference type="InterPro" id="IPR044032">
    <property type="entry name" value="TssC1_C"/>
</dbReference>